<protein>
    <submittedName>
        <fullName evidence="3">Phosphodiesterase</fullName>
    </submittedName>
</protein>
<dbReference type="NCBIfam" id="TIGR00277">
    <property type="entry name" value="HDIG"/>
    <property type="match status" value="1"/>
</dbReference>
<dbReference type="AlphaFoldDB" id="A0A244CR08"/>
<comment type="caution">
    <text evidence="3">The sequence shown here is derived from an EMBL/GenBank/DDBJ whole genome shotgun (WGS) entry which is preliminary data.</text>
</comment>
<evidence type="ECO:0000259" key="2">
    <source>
        <dbReference type="PROSITE" id="PS51832"/>
    </source>
</evidence>
<accession>A0A244CR08</accession>
<proteinExistence type="predicted"/>
<dbReference type="Pfam" id="PF11871">
    <property type="entry name" value="DUF3391"/>
    <property type="match status" value="1"/>
</dbReference>
<evidence type="ECO:0000313" key="4">
    <source>
        <dbReference type="Proteomes" id="UP000194841"/>
    </source>
</evidence>
<dbReference type="EMBL" id="MWPV01000003">
    <property type="protein sequence ID" value="OUL57916.1"/>
    <property type="molecule type" value="Genomic_DNA"/>
</dbReference>
<dbReference type="RefSeq" id="WP_086744499.1">
    <property type="nucleotide sequence ID" value="NZ_MWPV01000003.1"/>
</dbReference>
<evidence type="ECO:0000313" key="3">
    <source>
        <dbReference type="EMBL" id="OUL57916.1"/>
    </source>
</evidence>
<dbReference type="Pfam" id="PF13487">
    <property type="entry name" value="HD_5"/>
    <property type="match status" value="1"/>
</dbReference>
<dbReference type="InterPro" id="IPR003607">
    <property type="entry name" value="HD/PDEase_dom"/>
</dbReference>
<dbReference type="PANTHER" id="PTHR43155">
    <property type="entry name" value="CYCLIC DI-GMP PHOSPHODIESTERASE PA4108-RELATED"/>
    <property type="match status" value="1"/>
</dbReference>
<organism evidence="3 4">
    <name type="scientific">Pseudoalteromonas ulvae</name>
    <dbReference type="NCBI Taxonomy" id="107327"/>
    <lineage>
        <taxon>Bacteria</taxon>
        <taxon>Pseudomonadati</taxon>
        <taxon>Pseudomonadota</taxon>
        <taxon>Gammaproteobacteria</taxon>
        <taxon>Alteromonadales</taxon>
        <taxon>Pseudoalteromonadaceae</taxon>
        <taxon>Pseudoalteromonas</taxon>
    </lineage>
</organism>
<dbReference type="GO" id="GO:0008081">
    <property type="term" value="F:phosphoric diester hydrolase activity"/>
    <property type="evidence" value="ECO:0007669"/>
    <property type="project" value="UniProtKB-ARBA"/>
</dbReference>
<dbReference type="Gene3D" id="1.10.3210.10">
    <property type="entry name" value="Hypothetical protein af1432"/>
    <property type="match status" value="1"/>
</dbReference>
<dbReference type="PROSITE" id="PS51832">
    <property type="entry name" value="HD_GYP"/>
    <property type="match status" value="1"/>
</dbReference>
<dbReference type="InterPro" id="IPR037522">
    <property type="entry name" value="HD_GYP_dom"/>
</dbReference>
<gene>
    <name evidence="3" type="ORF">B1199_11920</name>
</gene>
<dbReference type="CDD" id="cd00077">
    <property type="entry name" value="HDc"/>
    <property type="match status" value="1"/>
</dbReference>
<name>A0A244CR08_PSEDV</name>
<sequence length="401" mass="45219">MKKIAIKNLAPGMFVHSVTKQRGQFKIKNQGWVRTSDSISQLINAGILEVEIDTDKTLPDDNQDSTSSTTNAHSQAQKQRYDPTQHSVSVSSEIGKAEKLYTEAKSLQEKAIESIRAGKKIAIGPFEEVADGFIDSIFRNQDALACMTRIREKDAYLLEHSINVSVLMTIFAKHLHIERDIMHQMATGALLHDIGKIKIQDEILNKPGKFTDDEFIQMKDHARFSKEILEESGLSGVAVDIAAYHHERLDGRGYPFGLKGDDIPQHVRMIAIVDVYDALTAKRVYKDGMNPINAFKIIKDDTPNCFDTELVNQFIKCIGIHPVGTLVKLKSQKLGIVSQSNFDNPLKPWVKTFYSAKHHHHTEVKDINLADKHNQDELESAIKPEDFAIDLMRFFRNSVLS</sequence>
<dbReference type="SMART" id="SM00471">
    <property type="entry name" value="HDc"/>
    <property type="match status" value="1"/>
</dbReference>
<dbReference type="PANTHER" id="PTHR43155:SF2">
    <property type="entry name" value="CYCLIC DI-GMP PHOSPHODIESTERASE PA4108"/>
    <property type="match status" value="1"/>
</dbReference>
<dbReference type="InterPro" id="IPR021812">
    <property type="entry name" value="DUF3391"/>
</dbReference>
<keyword evidence="4" id="KW-1185">Reference proteome</keyword>
<feature type="compositionally biased region" description="Polar residues" evidence="1">
    <location>
        <begin position="64"/>
        <end position="90"/>
    </location>
</feature>
<evidence type="ECO:0000256" key="1">
    <source>
        <dbReference type="SAM" id="MobiDB-lite"/>
    </source>
</evidence>
<dbReference type="SUPFAM" id="SSF109604">
    <property type="entry name" value="HD-domain/PDEase-like"/>
    <property type="match status" value="1"/>
</dbReference>
<dbReference type="Proteomes" id="UP000194841">
    <property type="component" value="Unassembled WGS sequence"/>
</dbReference>
<dbReference type="OrthoDB" id="9764808at2"/>
<feature type="domain" description="HD-GYP" evidence="2">
    <location>
        <begin position="135"/>
        <end position="330"/>
    </location>
</feature>
<reference evidence="3 4" key="1">
    <citation type="submission" date="2017-02" db="EMBL/GenBank/DDBJ databases">
        <title>Pseudoalteromonas ulvae TC14 Genome.</title>
        <authorList>
            <person name="Molmeret M."/>
        </authorList>
    </citation>
    <scope>NUCLEOTIDE SEQUENCE [LARGE SCALE GENOMIC DNA]</scope>
    <source>
        <strain evidence="3">TC14</strain>
    </source>
</reference>
<feature type="region of interest" description="Disordered" evidence="1">
    <location>
        <begin position="54"/>
        <end position="90"/>
    </location>
</feature>
<dbReference type="InterPro" id="IPR006675">
    <property type="entry name" value="HDIG_dom"/>
</dbReference>